<dbReference type="InterPro" id="IPR007110">
    <property type="entry name" value="Ig-like_dom"/>
</dbReference>
<evidence type="ECO:0000259" key="4">
    <source>
        <dbReference type="PROSITE" id="PS50835"/>
    </source>
</evidence>
<evidence type="ECO:0000256" key="3">
    <source>
        <dbReference type="SAM" id="SignalP"/>
    </source>
</evidence>
<dbReference type="PANTHER" id="PTHR46013:SF4">
    <property type="entry name" value="B-CELL RECEPTOR CD22-RELATED"/>
    <property type="match status" value="1"/>
</dbReference>
<keyword evidence="5" id="KW-1185">Reference proteome</keyword>
<name>A0A9F7QZ68_ICTPU</name>
<dbReference type="OrthoDB" id="9448246at2759"/>
<dbReference type="AlphaFoldDB" id="A0A9F7QZ68"/>
<feature type="domain" description="Ig-like" evidence="4">
    <location>
        <begin position="304"/>
        <end position="386"/>
    </location>
</feature>
<keyword evidence="2" id="KW-0812">Transmembrane</keyword>
<accession>A0A9F7QZ68</accession>
<dbReference type="RefSeq" id="XP_053531921.1">
    <property type="nucleotide sequence ID" value="XM_053675946.1"/>
</dbReference>
<feature type="region of interest" description="Disordered" evidence="1">
    <location>
        <begin position="1026"/>
        <end position="1115"/>
    </location>
</feature>
<dbReference type="CDD" id="cd00096">
    <property type="entry name" value="Ig"/>
    <property type="match status" value="2"/>
</dbReference>
<dbReference type="Pfam" id="PF13927">
    <property type="entry name" value="Ig_3"/>
    <property type="match status" value="2"/>
</dbReference>
<gene>
    <name evidence="6" type="primary">LOC108258435</name>
</gene>
<feature type="compositionally biased region" description="Polar residues" evidence="1">
    <location>
        <begin position="1035"/>
        <end position="1052"/>
    </location>
</feature>
<dbReference type="KEGG" id="ipu:108258435"/>
<dbReference type="SUPFAM" id="SSF48726">
    <property type="entry name" value="Immunoglobulin"/>
    <property type="match status" value="9"/>
</dbReference>
<dbReference type="GeneID" id="108258435"/>
<feature type="domain" description="Ig-like" evidence="4">
    <location>
        <begin position="739"/>
        <end position="818"/>
    </location>
</feature>
<organism evidence="5 6">
    <name type="scientific">Ictalurus punctatus</name>
    <name type="common">Channel catfish</name>
    <name type="synonym">Silurus punctatus</name>
    <dbReference type="NCBI Taxonomy" id="7998"/>
    <lineage>
        <taxon>Eukaryota</taxon>
        <taxon>Metazoa</taxon>
        <taxon>Chordata</taxon>
        <taxon>Craniata</taxon>
        <taxon>Vertebrata</taxon>
        <taxon>Euteleostomi</taxon>
        <taxon>Actinopterygii</taxon>
        <taxon>Neopterygii</taxon>
        <taxon>Teleostei</taxon>
        <taxon>Ostariophysi</taxon>
        <taxon>Siluriformes</taxon>
        <taxon>Ictaluridae</taxon>
        <taxon>Ictalurus</taxon>
    </lineage>
</organism>
<evidence type="ECO:0000313" key="5">
    <source>
        <dbReference type="Proteomes" id="UP000221080"/>
    </source>
</evidence>
<keyword evidence="3" id="KW-0732">Signal</keyword>
<feature type="compositionally biased region" description="Polar residues" evidence="1">
    <location>
        <begin position="426"/>
        <end position="439"/>
    </location>
</feature>
<dbReference type="SMART" id="SM00409">
    <property type="entry name" value="IG"/>
    <property type="match status" value="9"/>
</dbReference>
<protein>
    <submittedName>
        <fullName evidence="6">B-cell receptor CD22</fullName>
    </submittedName>
</protein>
<reference evidence="5" key="1">
    <citation type="journal article" date="2016" name="Nat. Commun.">
        <title>The channel catfish genome sequence provides insights into the evolution of scale formation in teleosts.</title>
        <authorList>
            <person name="Liu Z."/>
            <person name="Liu S."/>
            <person name="Yao J."/>
            <person name="Bao L."/>
            <person name="Zhang J."/>
            <person name="Li Y."/>
            <person name="Jiang C."/>
            <person name="Sun L."/>
            <person name="Wang R."/>
            <person name="Zhang Y."/>
            <person name="Zhou T."/>
            <person name="Zeng Q."/>
            <person name="Fu Q."/>
            <person name="Gao S."/>
            <person name="Li N."/>
            <person name="Koren S."/>
            <person name="Jiang Y."/>
            <person name="Zimin A."/>
            <person name="Xu P."/>
            <person name="Phillippy A.M."/>
            <person name="Geng X."/>
            <person name="Song L."/>
            <person name="Sun F."/>
            <person name="Li C."/>
            <person name="Wang X."/>
            <person name="Chen A."/>
            <person name="Jin Y."/>
            <person name="Yuan Z."/>
            <person name="Yang Y."/>
            <person name="Tan S."/>
            <person name="Peatman E."/>
            <person name="Lu J."/>
            <person name="Qin Z."/>
            <person name="Dunham R."/>
            <person name="Li Z."/>
            <person name="Sonstegard T."/>
            <person name="Feng J."/>
            <person name="Danzmann R.G."/>
            <person name="Schroeder S."/>
            <person name="Scheffler B."/>
            <person name="Duke M.V."/>
            <person name="Ballard L."/>
            <person name="Kucuktas H."/>
            <person name="Kaltenboeck L."/>
            <person name="Liu H."/>
            <person name="Armbruster J."/>
            <person name="Xie Y."/>
            <person name="Kirby M.L."/>
            <person name="Tian Y."/>
            <person name="Flanagan M.E."/>
            <person name="Mu W."/>
            <person name="Waldbieser G.C."/>
        </authorList>
    </citation>
    <scope>NUCLEOTIDE SEQUENCE [LARGE SCALE GENOMIC DNA]</scope>
    <source>
        <strain evidence="5">SDA103</strain>
    </source>
</reference>
<sequence length="1145" mass="124602">MTSLRLTPPLSLLFLLMVSGVLSQPGLGVSYTKSNICALRGSTVTMGCRYTYPDGYRVQRVFWSRELGTDKEPPDLSSDPKYTGRVQYLGDKRSNCSLRLSDVTGQDRGKYYFRFITRSGGRYQGRDGVDLSVARLQLEMIPVSVVEGDEVTLTCKTTCSLTDTPAFTWNKNRRPLFSVNSSNLLRLPSVSQMDAGDYRCGVQGQIYRSPAVTLDVQYPPKYVSVSISPSGEIVEGSSVTLTCSSDANPPVEYTWFKGTSFKIKGKTYTLNKISSEDSGDYKCKSSNQHGEKYSETTVNVLYPPKNVSVSISPSGEIVEGSVVTLSCSSDANPPVETYTWYKVDEISSVGSGQSYSFPLSSRSSGWFYCVAQNKFGSQSAAAVPLTSNGGRSVVLYVILGVTVGCGCLLAIIGVLCMRSKRRGGSINDTKVSSSSQTFRSGGIPQERKTSNTFFIIFTQINNPSPPEDPYTALDLQTKSSNDVYDTLATVHPSPPEDPYTALDSQSISPHYDTLTGALMTSLRLTPPLSLLFLLMVSGVLSQPGWGVSYTQSNICALRGSTVTMGCRYIYPDGYRVQRVFWSRELVTDKEPPDLSSDPKYTGRVQYLGDKRSNCSLRLSDVTGQDRGKYYFRFITTTSGGKYQGRDGVDLSVARLQLEMIPVSVVEGDEVTLTCKTTCSLTDTPAFTWNKNLRPLFSVNSSNPLRLPSVSQMDAGDYRCGVQGQIYHSPAVTLDVQYPPKNVSVSISPSGEIVEGSSVTLTCSSDANPPVEYTWFKGTSFKIKGKTYTLNKISSEDSGDYKCKSSNQHGEKYSETTVNVLYPPKNVSVSISPSGEIVEGSVVTLSCSSDANPPVDYTWFKGTSFKIKGKTYTVNQISSEDSGDYKCKSSNQHGEKYSETTVNVLYPPKNVSVSISPSGEIVEGSVVTLSCSSDANPPVETYTWYKVNESSPVGSGQSYSFPLSSRSSGWFYCVAQNKFGSQSAAAVPLTSSGGRSVVLYVILGVTVGCGCLLAILGVLYMRRKSRGGSTEDAKSSQENTYSSVNLSAATNNPTPDPDLVNQSDVHYASIQHHRDPRRAERSVVQTSGSGAAEEVQYATVQHKRDQVVGKTQEDEDQYSNIRFNHTGAAYRSAAPAFEDSSVIYSS</sequence>
<dbReference type="InterPro" id="IPR003599">
    <property type="entry name" value="Ig_sub"/>
</dbReference>
<feature type="chain" id="PRO_5039915872" evidence="3">
    <location>
        <begin position="24"/>
        <end position="1145"/>
    </location>
</feature>
<dbReference type="InterPro" id="IPR036179">
    <property type="entry name" value="Ig-like_dom_sf"/>
</dbReference>
<feature type="domain" description="Ig-like" evidence="4">
    <location>
        <begin position="907"/>
        <end position="989"/>
    </location>
</feature>
<evidence type="ECO:0000256" key="2">
    <source>
        <dbReference type="SAM" id="Phobius"/>
    </source>
</evidence>
<dbReference type="InterPro" id="IPR003598">
    <property type="entry name" value="Ig_sub2"/>
</dbReference>
<feature type="region of interest" description="Disordered" evidence="1">
    <location>
        <begin position="424"/>
        <end position="445"/>
    </location>
</feature>
<keyword evidence="2" id="KW-0472">Membrane</keyword>
<feature type="domain" description="Ig-like" evidence="4">
    <location>
        <begin position="653"/>
        <end position="732"/>
    </location>
</feature>
<evidence type="ECO:0000313" key="6">
    <source>
        <dbReference type="RefSeq" id="XP_053531921.1"/>
    </source>
</evidence>
<dbReference type="PANTHER" id="PTHR46013">
    <property type="entry name" value="VASCULAR CELL ADHESION MOLECULE 1"/>
    <property type="match status" value="1"/>
</dbReference>
<feature type="domain" description="Ig-like" evidence="4">
    <location>
        <begin position="823"/>
        <end position="902"/>
    </location>
</feature>
<dbReference type="Pfam" id="PF07686">
    <property type="entry name" value="V-set"/>
    <property type="match status" value="1"/>
</dbReference>
<feature type="transmembrane region" description="Helical" evidence="2">
    <location>
        <begin position="996"/>
        <end position="1019"/>
    </location>
</feature>
<proteinExistence type="predicted"/>
<feature type="transmembrane region" description="Helical" evidence="2">
    <location>
        <begin position="393"/>
        <end position="416"/>
    </location>
</feature>
<dbReference type="PROSITE" id="PS50835">
    <property type="entry name" value="IG_LIKE"/>
    <property type="match status" value="7"/>
</dbReference>
<feature type="signal peptide" evidence="3">
    <location>
        <begin position="1"/>
        <end position="23"/>
    </location>
</feature>
<dbReference type="InterPro" id="IPR013783">
    <property type="entry name" value="Ig-like_fold"/>
</dbReference>
<evidence type="ECO:0000256" key="1">
    <source>
        <dbReference type="SAM" id="MobiDB-lite"/>
    </source>
</evidence>
<keyword evidence="2" id="KW-1133">Transmembrane helix</keyword>
<feature type="domain" description="Ig-like" evidence="4">
    <location>
        <begin position="134"/>
        <end position="213"/>
    </location>
</feature>
<dbReference type="SMART" id="SM00408">
    <property type="entry name" value="IGc2"/>
    <property type="match status" value="8"/>
</dbReference>
<dbReference type="InterPro" id="IPR013106">
    <property type="entry name" value="Ig_V-set"/>
</dbReference>
<dbReference type="Proteomes" id="UP000221080">
    <property type="component" value="Chromosome 26"/>
</dbReference>
<dbReference type="Gene3D" id="2.60.40.10">
    <property type="entry name" value="Immunoglobulins"/>
    <property type="match status" value="9"/>
</dbReference>
<dbReference type="Pfam" id="PF13895">
    <property type="entry name" value="Ig_2"/>
    <property type="match status" value="5"/>
</dbReference>
<keyword evidence="6" id="KW-0675">Receptor</keyword>
<feature type="domain" description="Ig-like" evidence="4">
    <location>
        <begin position="220"/>
        <end position="299"/>
    </location>
</feature>
<reference evidence="6" key="2">
    <citation type="submission" date="2025-08" db="UniProtKB">
        <authorList>
            <consortium name="RefSeq"/>
        </authorList>
    </citation>
    <scope>IDENTIFICATION</scope>
    <source>
        <tissue evidence="6">Blood</tissue>
    </source>
</reference>